<dbReference type="PANTHER" id="PTHR46057">
    <property type="entry name" value="FCS-LIKE ZINC FINGER 1-RELATED"/>
    <property type="match status" value="1"/>
</dbReference>
<dbReference type="EMBL" id="BTGU01000029">
    <property type="protein sequence ID" value="GMN48834.1"/>
    <property type="molecule type" value="Genomic_DNA"/>
</dbReference>
<protein>
    <recommendedName>
        <fullName evidence="5">FLZ-type domain-containing protein</fullName>
    </recommendedName>
</protein>
<dbReference type="Gramene" id="FCD_00000671-RA">
    <property type="protein sequence ID" value="FCD_00000671-RA:cds"/>
    <property type="gene ID" value="FCD_00000671"/>
</dbReference>
<evidence type="ECO:0000313" key="7">
    <source>
        <dbReference type="Proteomes" id="UP001187192"/>
    </source>
</evidence>
<comment type="similarity">
    <text evidence="1">Belongs to the FLZ family.</text>
</comment>
<proteinExistence type="inferred from homology"/>
<keyword evidence="7" id="KW-1185">Reference proteome</keyword>
<feature type="zinc finger region" description="FLZ-type" evidence="4">
    <location>
        <begin position="67"/>
        <end position="111"/>
    </location>
</feature>
<dbReference type="AlphaFoldDB" id="A0AA88DJ51"/>
<evidence type="ECO:0000256" key="3">
    <source>
        <dbReference type="ARBA" id="ARBA00022771"/>
    </source>
</evidence>
<evidence type="ECO:0000313" key="6">
    <source>
        <dbReference type="EMBL" id="GMN48834.1"/>
    </source>
</evidence>
<evidence type="ECO:0000256" key="2">
    <source>
        <dbReference type="ARBA" id="ARBA00022723"/>
    </source>
</evidence>
<keyword evidence="3" id="KW-0863">Zinc-finger</keyword>
<evidence type="ECO:0000256" key="1">
    <source>
        <dbReference type="ARBA" id="ARBA00009374"/>
    </source>
</evidence>
<comment type="caution">
    <text evidence="6">The sequence shown here is derived from an EMBL/GenBank/DDBJ whole genome shotgun (WGS) entry which is preliminary data.</text>
</comment>
<keyword evidence="2" id="KW-0479">Metal-binding</keyword>
<sequence length="132" mass="14981">MATKRSRVAGTYGNSGVINQLRPPATALIGAQTAPAVMESSQFRRGILTLSPPELVEDDFERQVPDNFLEKCWYCHNKIAKDKDVFMYCHFRAFCTRECRDVVIEMDNALDKVANLSSQFKAKSSKKNNSEW</sequence>
<dbReference type="InterPro" id="IPR007650">
    <property type="entry name" value="Zf-FLZ_dom"/>
</dbReference>
<name>A0AA88DJ51_FICCA</name>
<evidence type="ECO:0000256" key="4">
    <source>
        <dbReference type="PROSITE-ProRule" id="PRU01131"/>
    </source>
</evidence>
<reference evidence="6" key="1">
    <citation type="submission" date="2023-07" db="EMBL/GenBank/DDBJ databases">
        <title>draft genome sequence of fig (Ficus carica).</title>
        <authorList>
            <person name="Takahashi T."/>
            <person name="Nishimura K."/>
        </authorList>
    </citation>
    <scope>NUCLEOTIDE SEQUENCE</scope>
</reference>
<accession>A0AA88DJ51</accession>
<keyword evidence="3" id="KW-0862">Zinc</keyword>
<dbReference type="PANTHER" id="PTHR46057:SF54">
    <property type="entry name" value="FCS-LIKE ZINC FINGER 16"/>
    <property type="match status" value="1"/>
</dbReference>
<gene>
    <name evidence="6" type="ORF">TIFTF001_017992</name>
</gene>
<dbReference type="Proteomes" id="UP001187192">
    <property type="component" value="Unassembled WGS sequence"/>
</dbReference>
<evidence type="ECO:0000259" key="5">
    <source>
        <dbReference type="PROSITE" id="PS51795"/>
    </source>
</evidence>
<dbReference type="Pfam" id="PF04570">
    <property type="entry name" value="zf-FLZ"/>
    <property type="match status" value="1"/>
</dbReference>
<organism evidence="6 7">
    <name type="scientific">Ficus carica</name>
    <name type="common">Common fig</name>
    <dbReference type="NCBI Taxonomy" id="3494"/>
    <lineage>
        <taxon>Eukaryota</taxon>
        <taxon>Viridiplantae</taxon>
        <taxon>Streptophyta</taxon>
        <taxon>Embryophyta</taxon>
        <taxon>Tracheophyta</taxon>
        <taxon>Spermatophyta</taxon>
        <taxon>Magnoliopsida</taxon>
        <taxon>eudicotyledons</taxon>
        <taxon>Gunneridae</taxon>
        <taxon>Pentapetalae</taxon>
        <taxon>rosids</taxon>
        <taxon>fabids</taxon>
        <taxon>Rosales</taxon>
        <taxon>Moraceae</taxon>
        <taxon>Ficeae</taxon>
        <taxon>Ficus</taxon>
    </lineage>
</organism>
<dbReference type="PROSITE" id="PS51795">
    <property type="entry name" value="ZF_FLZ"/>
    <property type="match status" value="1"/>
</dbReference>
<dbReference type="GO" id="GO:0008270">
    <property type="term" value="F:zinc ion binding"/>
    <property type="evidence" value="ECO:0007669"/>
    <property type="project" value="UniProtKB-KW"/>
</dbReference>
<feature type="domain" description="FLZ-type" evidence="5">
    <location>
        <begin position="67"/>
        <end position="111"/>
    </location>
</feature>
<dbReference type="InterPro" id="IPR044533">
    <property type="entry name" value="FLZ1/2/3"/>
</dbReference>